<organism evidence="2 3">
    <name type="scientific">Plakobranchus ocellatus</name>
    <dbReference type="NCBI Taxonomy" id="259542"/>
    <lineage>
        <taxon>Eukaryota</taxon>
        <taxon>Metazoa</taxon>
        <taxon>Spiralia</taxon>
        <taxon>Lophotrochozoa</taxon>
        <taxon>Mollusca</taxon>
        <taxon>Gastropoda</taxon>
        <taxon>Heterobranchia</taxon>
        <taxon>Euthyneura</taxon>
        <taxon>Panpulmonata</taxon>
        <taxon>Sacoglossa</taxon>
        <taxon>Placobranchoidea</taxon>
        <taxon>Plakobranchidae</taxon>
        <taxon>Plakobranchus</taxon>
    </lineage>
</organism>
<reference evidence="2 3" key="1">
    <citation type="journal article" date="2021" name="Elife">
        <title>Chloroplast acquisition without the gene transfer in kleptoplastic sea slugs, Plakobranchus ocellatus.</title>
        <authorList>
            <person name="Maeda T."/>
            <person name="Takahashi S."/>
            <person name="Yoshida T."/>
            <person name="Shimamura S."/>
            <person name="Takaki Y."/>
            <person name="Nagai Y."/>
            <person name="Toyoda A."/>
            <person name="Suzuki Y."/>
            <person name="Arimoto A."/>
            <person name="Ishii H."/>
            <person name="Satoh N."/>
            <person name="Nishiyama T."/>
            <person name="Hasebe M."/>
            <person name="Maruyama T."/>
            <person name="Minagawa J."/>
            <person name="Obokata J."/>
            <person name="Shigenobu S."/>
        </authorList>
    </citation>
    <scope>NUCLEOTIDE SEQUENCE [LARGE SCALE GENOMIC DNA]</scope>
</reference>
<proteinExistence type="predicted"/>
<protein>
    <submittedName>
        <fullName evidence="2">Uncharacterized protein</fullName>
    </submittedName>
</protein>
<comment type="caution">
    <text evidence="2">The sequence shown here is derived from an EMBL/GenBank/DDBJ whole genome shotgun (WGS) entry which is preliminary data.</text>
</comment>
<sequence>MFEECQAIKGTSDESAAAEALVNYARNVFNCQLTTSELTGNGGMGATPRSFGLYFGMVLTVIMMKFFLI</sequence>
<dbReference type="Proteomes" id="UP000735302">
    <property type="component" value="Unassembled WGS sequence"/>
</dbReference>
<dbReference type="EMBL" id="BLXT01007959">
    <property type="protein sequence ID" value="GFO44573.1"/>
    <property type="molecule type" value="Genomic_DNA"/>
</dbReference>
<accession>A0AAV4DKG6</accession>
<name>A0AAV4DKG6_9GAST</name>
<keyword evidence="3" id="KW-1185">Reference proteome</keyword>
<keyword evidence="1" id="KW-0472">Membrane</keyword>
<evidence type="ECO:0000313" key="2">
    <source>
        <dbReference type="EMBL" id="GFO44573.1"/>
    </source>
</evidence>
<dbReference type="AlphaFoldDB" id="A0AAV4DKG6"/>
<keyword evidence="1" id="KW-1133">Transmembrane helix</keyword>
<evidence type="ECO:0000313" key="3">
    <source>
        <dbReference type="Proteomes" id="UP000735302"/>
    </source>
</evidence>
<evidence type="ECO:0000256" key="1">
    <source>
        <dbReference type="SAM" id="Phobius"/>
    </source>
</evidence>
<keyword evidence="1" id="KW-0812">Transmembrane</keyword>
<feature type="transmembrane region" description="Helical" evidence="1">
    <location>
        <begin position="51"/>
        <end position="68"/>
    </location>
</feature>
<gene>
    <name evidence="2" type="ORF">PoB_007107800</name>
</gene>